<dbReference type="AlphaFoldDB" id="N6UB26"/>
<reference evidence="4 5" key="1">
    <citation type="journal article" date="2012" name="BMC Genomics">
        <title>Genomic basis of broad host range and environmental adaptability of Rhizobium tropici CIAT 899 and Rhizobium sp. PRF 81 which are used in inoculants for common bean (Phaseolus vulgaris L.).</title>
        <authorList>
            <person name="Ormeno-Orrillo E."/>
            <person name="Menna P."/>
            <person name="Almeida L.G."/>
            <person name="Ollero F.J."/>
            <person name="Nicolas M.F."/>
            <person name="Pains Rodrigues E."/>
            <person name="Shigueyoshi Nakatani A."/>
            <person name="Silva Batista J.S."/>
            <person name="Oliveira Chueire L.M."/>
            <person name="Souza R.C."/>
            <person name="Ribeiro Vasconcelos A.T."/>
            <person name="Megias M."/>
            <person name="Hungria M."/>
            <person name="Martinez-Romero E."/>
        </authorList>
    </citation>
    <scope>NUCLEOTIDE SEQUENCE [LARGE SCALE GENOMIC DNA]</scope>
    <source>
        <strain evidence="4 5">PRF 81</strain>
    </source>
</reference>
<dbReference type="InterPro" id="IPR051201">
    <property type="entry name" value="Chloro_Bact_Ser_Proteases"/>
</dbReference>
<dbReference type="SMART" id="SM00228">
    <property type="entry name" value="PDZ"/>
    <property type="match status" value="1"/>
</dbReference>
<dbReference type="PROSITE" id="PS50106">
    <property type="entry name" value="PDZ"/>
    <property type="match status" value="1"/>
</dbReference>
<evidence type="ECO:0000313" key="4">
    <source>
        <dbReference type="EMBL" id="ENN87388.1"/>
    </source>
</evidence>
<dbReference type="EMBL" id="AQHN01000056">
    <property type="protein sequence ID" value="ENN87388.1"/>
    <property type="molecule type" value="Genomic_DNA"/>
</dbReference>
<feature type="domain" description="PDZ" evidence="3">
    <location>
        <begin position="254"/>
        <end position="312"/>
    </location>
</feature>
<dbReference type="InterPro" id="IPR001478">
    <property type="entry name" value="PDZ"/>
</dbReference>
<dbReference type="Gene3D" id="2.30.42.10">
    <property type="match status" value="1"/>
</dbReference>
<dbReference type="InterPro" id="IPR001940">
    <property type="entry name" value="Peptidase_S1C"/>
</dbReference>
<keyword evidence="2" id="KW-0378">Hydrolase</keyword>
<dbReference type="GO" id="GO:0004252">
    <property type="term" value="F:serine-type endopeptidase activity"/>
    <property type="evidence" value="ECO:0007669"/>
    <property type="project" value="InterPro"/>
</dbReference>
<dbReference type="GO" id="GO:0006508">
    <property type="term" value="P:proteolysis"/>
    <property type="evidence" value="ECO:0007669"/>
    <property type="project" value="UniProtKB-KW"/>
</dbReference>
<sequence length="359" mass="38552">MGARRVFKPAAAAWFDQSIAIKVLRRTIDLHTLSGEFPAPLPGNLSSQAIAHHRGEAMNIDRTLRSVVAVHASIPEDAFTATTLGIRREGSGVVIRGNGLVLTIGYLITEADEVWLTTNSGRVVPGHALAYDQETGFGLVQALGPLDVPALEFGDANKAEIGDEVVVADGIGQFVEAKIVAKQEFAGYWEYLLDEAIFTAPAHPSWGGAALLDEDGKLLGIGSLHLQMATQNGDSADINMIVPINLLIPILDDLIKRGRVDKPPRPWLGAFSAESNGEVVVMSVTEGGPAAKAGLRRGDVISEIRDGEVDGLADFYRKIWQSGPAGAEIPMRVLRDGREAWLRVKSADRGSFLKKPQLQ</sequence>
<comment type="caution">
    <text evidence="4">The sequence shown here is derived from an EMBL/GenBank/DDBJ whole genome shotgun (WGS) entry which is preliminary data.</text>
</comment>
<dbReference type="InterPro" id="IPR036034">
    <property type="entry name" value="PDZ_sf"/>
</dbReference>
<evidence type="ECO:0000313" key="5">
    <source>
        <dbReference type="Proteomes" id="UP000012429"/>
    </source>
</evidence>
<proteinExistence type="predicted"/>
<dbReference type="SUPFAM" id="SSF50494">
    <property type="entry name" value="Trypsin-like serine proteases"/>
    <property type="match status" value="1"/>
</dbReference>
<dbReference type="SUPFAM" id="SSF50156">
    <property type="entry name" value="PDZ domain-like"/>
    <property type="match status" value="1"/>
</dbReference>
<dbReference type="Gene3D" id="2.40.10.120">
    <property type="match status" value="1"/>
</dbReference>
<keyword evidence="5" id="KW-1185">Reference proteome</keyword>
<evidence type="ECO:0000256" key="1">
    <source>
        <dbReference type="ARBA" id="ARBA00022670"/>
    </source>
</evidence>
<keyword evidence="1 4" id="KW-0645">Protease</keyword>
<dbReference type="Pfam" id="PF13180">
    <property type="entry name" value="PDZ_2"/>
    <property type="match status" value="1"/>
</dbReference>
<accession>N6UB26</accession>
<dbReference type="InterPro" id="IPR009003">
    <property type="entry name" value="Peptidase_S1_PA"/>
</dbReference>
<dbReference type="PRINTS" id="PR00834">
    <property type="entry name" value="PROTEASES2C"/>
</dbReference>
<dbReference type="PANTHER" id="PTHR43343">
    <property type="entry name" value="PEPTIDASE S12"/>
    <property type="match status" value="1"/>
</dbReference>
<dbReference type="PANTHER" id="PTHR43343:SF3">
    <property type="entry name" value="PROTEASE DO-LIKE 8, CHLOROPLASTIC"/>
    <property type="match status" value="1"/>
</dbReference>
<evidence type="ECO:0000259" key="3">
    <source>
        <dbReference type="PROSITE" id="PS50106"/>
    </source>
</evidence>
<organism evidence="4 5">
    <name type="scientific">Rhizobium freirei PRF 81</name>
    <dbReference type="NCBI Taxonomy" id="363754"/>
    <lineage>
        <taxon>Bacteria</taxon>
        <taxon>Pseudomonadati</taxon>
        <taxon>Pseudomonadota</taxon>
        <taxon>Alphaproteobacteria</taxon>
        <taxon>Hyphomicrobiales</taxon>
        <taxon>Rhizobiaceae</taxon>
        <taxon>Rhizobium/Agrobacterium group</taxon>
        <taxon>Rhizobium</taxon>
    </lineage>
</organism>
<dbReference type="Pfam" id="PF13365">
    <property type="entry name" value="Trypsin_2"/>
    <property type="match status" value="1"/>
</dbReference>
<dbReference type="Proteomes" id="UP000012429">
    <property type="component" value="Unassembled WGS sequence"/>
</dbReference>
<gene>
    <name evidence="4" type="ORF">RHSP_27261</name>
</gene>
<evidence type="ECO:0000256" key="2">
    <source>
        <dbReference type="ARBA" id="ARBA00022801"/>
    </source>
</evidence>
<dbReference type="PATRIC" id="fig|363754.4.peg.2764"/>
<dbReference type="STRING" id="363754.RHSP_27261"/>
<protein>
    <submittedName>
        <fullName evidence="4">Putative serine protease</fullName>
    </submittedName>
</protein>
<name>N6UB26_9HYPH</name>